<dbReference type="InterPro" id="IPR000086">
    <property type="entry name" value="NUDIX_hydrolase_dom"/>
</dbReference>
<dbReference type="SUPFAM" id="SSF55811">
    <property type="entry name" value="Nudix"/>
    <property type="match status" value="1"/>
</dbReference>
<dbReference type="PANTHER" id="PTHR43222:SF2">
    <property type="entry name" value="NUDIX HYDROLASE 23, CHLOROPLASTIC"/>
    <property type="match status" value="1"/>
</dbReference>
<dbReference type="PROSITE" id="PS00893">
    <property type="entry name" value="NUDIX_BOX"/>
    <property type="match status" value="1"/>
</dbReference>
<dbReference type="AlphaFoldDB" id="A0A7U7EN32"/>
<dbReference type="InterPro" id="IPR020084">
    <property type="entry name" value="NUDIX_hydrolase_CS"/>
</dbReference>
<protein>
    <submittedName>
        <fullName evidence="4">NADH pyrophosphatase</fullName>
        <ecNumber evidence="4">3.6.1.22</ecNumber>
    </submittedName>
</protein>
<dbReference type="InterPro" id="IPR029401">
    <property type="entry name" value="Nudix_N"/>
</dbReference>
<dbReference type="Pfam" id="PF14803">
    <property type="entry name" value="Zn_ribbon_Nudix"/>
    <property type="match status" value="1"/>
</dbReference>
<organism evidence="4 5">
    <name type="scientific">Zestomonas carbonaria</name>
    <dbReference type="NCBI Taxonomy" id="2762745"/>
    <lineage>
        <taxon>Bacteria</taxon>
        <taxon>Pseudomonadati</taxon>
        <taxon>Pseudomonadota</taxon>
        <taxon>Gammaproteobacteria</taxon>
        <taxon>Pseudomonadales</taxon>
        <taxon>Pseudomonadaceae</taxon>
        <taxon>Zestomonas</taxon>
    </lineage>
</organism>
<dbReference type="Pfam" id="PF00293">
    <property type="entry name" value="NUDIX"/>
    <property type="match status" value="1"/>
</dbReference>
<comment type="cofactor">
    <cofactor evidence="1">
        <name>Mg(2+)</name>
        <dbReference type="ChEBI" id="CHEBI:18420"/>
    </cofactor>
</comment>
<dbReference type="CDD" id="cd04511">
    <property type="entry name" value="NUDIX_Hydrolase"/>
    <property type="match status" value="1"/>
</dbReference>
<evidence type="ECO:0000256" key="1">
    <source>
        <dbReference type="ARBA" id="ARBA00001946"/>
    </source>
</evidence>
<evidence type="ECO:0000313" key="4">
    <source>
        <dbReference type="EMBL" id="CAD5108093.1"/>
    </source>
</evidence>
<dbReference type="EMBL" id="CAJFCI010000045">
    <property type="protein sequence ID" value="CAD5108093.1"/>
    <property type="molecule type" value="Genomic_DNA"/>
</dbReference>
<dbReference type="Gene3D" id="2.20.70.10">
    <property type="match status" value="1"/>
</dbReference>
<name>A0A7U7EN32_9GAMM</name>
<feature type="domain" description="Nudix hydrolase" evidence="3">
    <location>
        <begin position="36"/>
        <end position="159"/>
    </location>
</feature>
<dbReference type="PANTHER" id="PTHR43222">
    <property type="entry name" value="NUDIX HYDROLASE 23"/>
    <property type="match status" value="1"/>
</dbReference>
<dbReference type="RefSeq" id="WP_187671415.1">
    <property type="nucleotide sequence ID" value="NZ_CAJFCI010000045.1"/>
</dbReference>
<gene>
    <name evidence="4" type="primary">nudC_1</name>
    <name evidence="4" type="ORF">PSEWESI4_02377</name>
</gene>
<evidence type="ECO:0000313" key="5">
    <source>
        <dbReference type="Proteomes" id="UP000583387"/>
    </source>
</evidence>
<proteinExistence type="predicted"/>
<dbReference type="InterPro" id="IPR015797">
    <property type="entry name" value="NUDIX_hydrolase-like_dom_sf"/>
</dbReference>
<dbReference type="EC" id="3.6.1.22" evidence="4"/>
<keyword evidence="2 4" id="KW-0378">Hydrolase</keyword>
<comment type="caution">
    <text evidence="4">The sequence shown here is derived from an EMBL/GenBank/DDBJ whole genome shotgun (WGS) entry which is preliminary data.</text>
</comment>
<dbReference type="Gene3D" id="3.90.79.10">
    <property type="entry name" value="Nucleoside Triphosphate Pyrophosphohydrolase"/>
    <property type="match status" value="1"/>
</dbReference>
<accession>A0A7U7EN32</accession>
<sequence length="187" mass="21635">MKFCSLCGGPLSQHIPPGDNRLRHVCTHCNTVHYQNPRIVAGCLAVWEDQVLLCKRAIEPRRGYWTLPAGFMENSETMIEAASRETMEEARARVSDLDLYTLFDLPHISQVYVFFRARLVDLDFSAGEESLEVRLFRENEIPWSELAFPTVGRTLECYFADRVAQTYPVRNEPLEALRTHYKQHKNT</sequence>
<dbReference type="Proteomes" id="UP000583387">
    <property type="component" value="Unassembled WGS sequence"/>
</dbReference>
<evidence type="ECO:0000256" key="2">
    <source>
        <dbReference type="ARBA" id="ARBA00022801"/>
    </source>
</evidence>
<keyword evidence="5" id="KW-1185">Reference proteome</keyword>
<reference evidence="4 5" key="1">
    <citation type="submission" date="2020-08" db="EMBL/GenBank/DDBJ databases">
        <authorList>
            <person name="Criscuolo A."/>
        </authorList>
    </citation>
    <scope>NUCLEOTIDE SEQUENCE [LARGE SCALE GENOMIC DNA]</scope>
    <source>
        <strain evidence="4">CIP111764</strain>
    </source>
</reference>
<dbReference type="GO" id="GO:0016787">
    <property type="term" value="F:hydrolase activity"/>
    <property type="evidence" value="ECO:0007669"/>
    <property type="project" value="UniProtKB-KW"/>
</dbReference>
<dbReference type="PROSITE" id="PS51462">
    <property type="entry name" value="NUDIX"/>
    <property type="match status" value="1"/>
</dbReference>
<evidence type="ECO:0000259" key="3">
    <source>
        <dbReference type="PROSITE" id="PS51462"/>
    </source>
</evidence>